<proteinExistence type="predicted"/>
<feature type="region of interest" description="Disordered" evidence="1">
    <location>
        <begin position="399"/>
        <end position="431"/>
    </location>
</feature>
<dbReference type="PANTHER" id="PTHR39601">
    <property type="entry name" value="CHORIOGENIN HMINOR"/>
    <property type="match status" value="1"/>
</dbReference>
<feature type="domain" description="DUF8004" evidence="2">
    <location>
        <begin position="191"/>
        <end position="281"/>
    </location>
</feature>
<dbReference type="EMBL" id="JAXOVC010000006">
    <property type="protein sequence ID" value="KAK4500312.1"/>
    <property type="molecule type" value="Genomic_DNA"/>
</dbReference>
<reference evidence="3 4" key="1">
    <citation type="journal article" date="2023" name="G3 (Bethesda)">
        <title>A chromosome-level genome assembly of Zasmidium syzygii isolated from banana leaves.</title>
        <authorList>
            <person name="van Westerhoven A.C."/>
            <person name="Mehrabi R."/>
            <person name="Talebi R."/>
            <person name="Steentjes M.B.F."/>
            <person name="Corcolon B."/>
            <person name="Chong P.A."/>
            <person name="Kema G.H.J."/>
            <person name="Seidl M.F."/>
        </authorList>
    </citation>
    <scope>NUCLEOTIDE SEQUENCE [LARGE SCALE GENOMIC DNA]</scope>
    <source>
        <strain evidence="3 4">P124</strain>
    </source>
</reference>
<dbReference type="InterPro" id="IPR058317">
    <property type="entry name" value="DUF8004"/>
</dbReference>
<feature type="region of interest" description="Disordered" evidence="1">
    <location>
        <begin position="632"/>
        <end position="658"/>
    </location>
</feature>
<organism evidence="3 4">
    <name type="scientific">Zasmidium cellare</name>
    <name type="common">Wine cellar mold</name>
    <name type="synonym">Racodium cellare</name>
    <dbReference type="NCBI Taxonomy" id="395010"/>
    <lineage>
        <taxon>Eukaryota</taxon>
        <taxon>Fungi</taxon>
        <taxon>Dikarya</taxon>
        <taxon>Ascomycota</taxon>
        <taxon>Pezizomycotina</taxon>
        <taxon>Dothideomycetes</taxon>
        <taxon>Dothideomycetidae</taxon>
        <taxon>Mycosphaerellales</taxon>
        <taxon>Mycosphaerellaceae</taxon>
        <taxon>Zasmidium</taxon>
    </lineage>
</organism>
<dbReference type="Pfam" id="PF26013">
    <property type="entry name" value="DUF8004"/>
    <property type="match status" value="1"/>
</dbReference>
<keyword evidence="4" id="KW-1185">Reference proteome</keyword>
<name>A0ABR0EFM4_ZASCE</name>
<dbReference type="Proteomes" id="UP001305779">
    <property type="component" value="Unassembled WGS sequence"/>
</dbReference>
<sequence>MGSNRISYPRPFTLESLPTLSTRGNLQRIRRFDGVQKSSRTWDGLRRDDELWLKDANCFVHLYEAATSRRGPSLRVPLRLLEQANNTFLLSECLYKSAALSPASSDDDNSDSGYCGSINSLTDRLSQPCELYIPAPAHLTRQEASLYHIGTRNYFAFLLSKPVVGESLGRSLAQLAQRIEEWQPEAVSSTALLDYCQEQGYLDFSENVDYALASLYLAEQARINSIWVDAFAHCVGMQDRLDNCIDAEGLSETARAMISKATLDMESHIAQITKALGEFLEDDLGPDYLGLSKPLRAHLDRFRSYLHVYYVNQVGYFPPDPNDPWDKRMWSSMYDDFRCLYEFLADTSSSIDPTSNHGLNGGLCVVQNVQAFDERHGHTPLPHPLPLIPDMTARKRAGEGQRSLRGFKLGRSEGASGTTSPEKQALAQASNSTNRELLTNRLVKEYIHFERQKLEEKVSISEARKVRWLLIYGVLQMLISITRAPTEVQDTDSSSYPLCIATTGCTPPWAQQTGLWDSYDADRASSARLSAEMEAVRKTFEEDRISIHPDCEAESADDYFAMNGISRSTSDISLSTSSPQLSRTTSIRSSVNSLHRSVVGSLSRRNSVRRGSLIFPKKEMSFCDTLVETQVNGSEDGEEEEGSPHESPVTPTRPNDGEIFELEAPLPEMNRVPTLELHQLTLSNESHDRHSATSQLSALTSQHSNTSSWIDPTTTTTTPSSSLSSPERLPKPSSTLDLSTFDFGFGAPSSAPYTFKATSTPPPTYRARQPPSTSTPSPFTRHTSRAKRLSVNAGTYSPSGATSPRISALRALSTESVASSTGWSEGSSEYPESSVQAAEIEEEESRGRRRLRGLEGWTFGSVDGVVRE</sequence>
<feature type="region of interest" description="Disordered" evidence="1">
    <location>
        <begin position="750"/>
        <end position="868"/>
    </location>
</feature>
<evidence type="ECO:0000259" key="2">
    <source>
        <dbReference type="Pfam" id="PF26013"/>
    </source>
</evidence>
<dbReference type="PANTHER" id="PTHR39601:SF1">
    <property type="entry name" value="CHORIOGENIN HMINOR"/>
    <property type="match status" value="1"/>
</dbReference>
<evidence type="ECO:0000256" key="1">
    <source>
        <dbReference type="SAM" id="MobiDB-lite"/>
    </source>
</evidence>
<feature type="compositionally biased region" description="Polar residues" evidence="1">
    <location>
        <begin position="415"/>
        <end position="431"/>
    </location>
</feature>
<comment type="caution">
    <text evidence="3">The sequence shown here is derived from an EMBL/GenBank/DDBJ whole genome shotgun (WGS) entry which is preliminary data.</text>
</comment>
<protein>
    <recommendedName>
        <fullName evidence="2">DUF8004 domain-containing protein</fullName>
    </recommendedName>
</protein>
<accession>A0ABR0EFM4</accession>
<feature type="compositionally biased region" description="Polar residues" evidence="1">
    <location>
        <begin position="813"/>
        <end position="836"/>
    </location>
</feature>
<feature type="compositionally biased region" description="Low complexity" evidence="1">
    <location>
        <begin position="706"/>
        <end position="734"/>
    </location>
</feature>
<evidence type="ECO:0000313" key="4">
    <source>
        <dbReference type="Proteomes" id="UP001305779"/>
    </source>
</evidence>
<gene>
    <name evidence="3" type="ORF">PRZ48_008501</name>
</gene>
<evidence type="ECO:0000313" key="3">
    <source>
        <dbReference type="EMBL" id="KAK4500312.1"/>
    </source>
</evidence>
<feature type="compositionally biased region" description="Polar residues" evidence="1">
    <location>
        <begin position="792"/>
        <end position="805"/>
    </location>
</feature>
<feature type="compositionally biased region" description="Polar residues" evidence="1">
    <location>
        <begin position="692"/>
        <end position="705"/>
    </location>
</feature>
<feature type="compositionally biased region" description="Low complexity" evidence="1">
    <location>
        <begin position="766"/>
        <end position="781"/>
    </location>
</feature>
<feature type="region of interest" description="Disordered" evidence="1">
    <location>
        <begin position="684"/>
        <end position="735"/>
    </location>
</feature>